<evidence type="ECO:0000313" key="2">
    <source>
        <dbReference type="EMBL" id="KAK5108812.1"/>
    </source>
</evidence>
<feature type="signal peptide" evidence="1">
    <location>
        <begin position="1"/>
        <end position="24"/>
    </location>
</feature>
<dbReference type="AlphaFoldDB" id="A0AAN7TBN7"/>
<keyword evidence="1" id="KW-0732">Signal</keyword>
<accession>A0AAN7TBN7</accession>
<protein>
    <submittedName>
        <fullName evidence="2">Uncharacterized protein</fullName>
    </submittedName>
</protein>
<feature type="chain" id="PRO_5042919962" evidence="1">
    <location>
        <begin position="25"/>
        <end position="702"/>
    </location>
</feature>
<comment type="caution">
    <text evidence="2">The sequence shown here is derived from an EMBL/GenBank/DDBJ whole genome shotgun (WGS) entry which is preliminary data.</text>
</comment>
<dbReference type="Proteomes" id="UP001310890">
    <property type="component" value="Unassembled WGS sequence"/>
</dbReference>
<evidence type="ECO:0000256" key="1">
    <source>
        <dbReference type="SAM" id="SignalP"/>
    </source>
</evidence>
<dbReference type="InterPro" id="IPR038921">
    <property type="entry name" value="YOR389W-like"/>
</dbReference>
<dbReference type="EMBL" id="JAVRRL010000077">
    <property type="protein sequence ID" value="KAK5108812.1"/>
    <property type="molecule type" value="Genomic_DNA"/>
</dbReference>
<gene>
    <name evidence="2" type="ORF">LTR62_007786</name>
</gene>
<organism evidence="2 3">
    <name type="scientific">Meristemomyces frigidus</name>
    <dbReference type="NCBI Taxonomy" id="1508187"/>
    <lineage>
        <taxon>Eukaryota</taxon>
        <taxon>Fungi</taxon>
        <taxon>Dikarya</taxon>
        <taxon>Ascomycota</taxon>
        <taxon>Pezizomycotina</taxon>
        <taxon>Dothideomycetes</taxon>
        <taxon>Dothideomycetidae</taxon>
        <taxon>Mycosphaerellales</taxon>
        <taxon>Teratosphaeriaceae</taxon>
        <taxon>Meristemomyces</taxon>
    </lineage>
</organism>
<reference evidence="2" key="1">
    <citation type="submission" date="2023-08" db="EMBL/GenBank/DDBJ databases">
        <title>Black Yeasts Isolated from many extreme environments.</title>
        <authorList>
            <person name="Coleine C."/>
            <person name="Stajich J.E."/>
            <person name="Selbmann L."/>
        </authorList>
    </citation>
    <scope>NUCLEOTIDE SEQUENCE</scope>
    <source>
        <strain evidence="2">CCFEE 5401</strain>
    </source>
</reference>
<evidence type="ECO:0000313" key="3">
    <source>
        <dbReference type="Proteomes" id="UP001310890"/>
    </source>
</evidence>
<name>A0AAN7TBN7_9PEZI</name>
<proteinExistence type="predicted"/>
<sequence length="702" mass="79308">MGLRSRFVVLAIVCIAGPLPYALTQHLQRPLISNQGSLIPRLNFSSPSPLIFHSVFGLLQQWPNTYFPNGHIIAPCTVPRNTNLYHARRGPSLPPSPEWFAFDPEMSYAIAGIGRDSHLLTYRTTKDVKCLYFDGTSASLEDDGSMDAQMLLLHNISANVPEHPGWAPLPPRNATICFPGRNETNCTHWNPLQAEYDRANGLCDLITSQNLGGPGWGFEGIVRMNTGFEMIWCNFKSTSARLVSHLNVSVPLYEIQPDHQNDERLNEVDAVSDPRLGYLALSRTNTSHPPSGRPVFGVVRHPFIFPSLYEWFHAGAKRYGFASGVSGAGETRVHVDSGAIFTLYDPVLIHQERARVFEEMHQYNLTKDGHWTAPIDPIERQAALTKFERRRRWQMVRNIDVHDGEYMRKAVLDRMRGVLNQSRTGTGIDWIRITREIVLTYNGPLLDLRAHLTASTLVRQDPDALRNLTKTTRRILRGLWMPYFETPAFNHDNISKAFDTSAPQVQYAYELCRNQYEPTDADLSRLTASENVTYTAIQEIVDTICGTLLSANLNTEKMWLQHFNNITVPSRPRTGNTNQEQKPFHLASDSLAAVRQSLHATLEAVELLTAWLAWSDQQTACSPACTINQKCAIPMWPIGNFLVTAPLHFHQNGSMNGGGEGYYNDDGYGRKYDWVAENERALWEPECVDAEMLVERWEGRFG</sequence>
<dbReference type="PANTHER" id="PTHR35204:SF1">
    <property type="entry name" value="ENTEROTOXIN"/>
    <property type="match status" value="1"/>
</dbReference>
<dbReference type="PANTHER" id="PTHR35204">
    <property type="entry name" value="YALI0A21131P"/>
    <property type="match status" value="1"/>
</dbReference>